<gene>
    <name evidence="2" type="ORF">MiSe_91740</name>
</gene>
<dbReference type="EMBL" id="BLAY01000332">
    <property type="protein sequence ID" value="GET44348.1"/>
    <property type="molecule type" value="Genomic_DNA"/>
</dbReference>
<sequence length="65" mass="6565">MADIQVAIEREGAIDATEALLAIPGISGSYEVSSQQPDKEGVVATIASIVGIVGGTIAIAAQIRK</sequence>
<dbReference type="RefSeq" id="WP_226594146.1">
    <property type="nucleotide sequence ID" value="NZ_BLAY01000332.1"/>
</dbReference>
<keyword evidence="1" id="KW-1133">Transmembrane helix</keyword>
<keyword evidence="1" id="KW-0812">Transmembrane</keyword>
<dbReference type="AlphaFoldDB" id="A0AAV3XNR1"/>
<dbReference type="Proteomes" id="UP001050975">
    <property type="component" value="Unassembled WGS sequence"/>
</dbReference>
<name>A0AAV3XNR1_9CYAN</name>
<evidence type="ECO:0000313" key="2">
    <source>
        <dbReference type="EMBL" id="GET44348.1"/>
    </source>
</evidence>
<organism evidence="2 3">
    <name type="scientific">Microseira wollei NIES-4236</name>
    <dbReference type="NCBI Taxonomy" id="2530354"/>
    <lineage>
        <taxon>Bacteria</taxon>
        <taxon>Bacillati</taxon>
        <taxon>Cyanobacteriota</taxon>
        <taxon>Cyanophyceae</taxon>
        <taxon>Oscillatoriophycideae</taxon>
        <taxon>Aerosakkonematales</taxon>
        <taxon>Aerosakkonemataceae</taxon>
        <taxon>Microseira</taxon>
    </lineage>
</organism>
<keyword evidence="3" id="KW-1185">Reference proteome</keyword>
<evidence type="ECO:0000313" key="3">
    <source>
        <dbReference type="Proteomes" id="UP001050975"/>
    </source>
</evidence>
<accession>A0AAV3XNR1</accession>
<keyword evidence="1" id="KW-0472">Membrane</keyword>
<comment type="caution">
    <text evidence="2">The sequence shown here is derived from an EMBL/GenBank/DDBJ whole genome shotgun (WGS) entry which is preliminary data.</text>
</comment>
<evidence type="ECO:0000256" key="1">
    <source>
        <dbReference type="SAM" id="Phobius"/>
    </source>
</evidence>
<proteinExistence type="predicted"/>
<reference evidence="2" key="1">
    <citation type="submission" date="2019-10" db="EMBL/GenBank/DDBJ databases">
        <title>Draft genome sequece of Microseira wollei NIES-4236.</title>
        <authorList>
            <person name="Yamaguchi H."/>
            <person name="Suzuki S."/>
            <person name="Kawachi M."/>
        </authorList>
    </citation>
    <scope>NUCLEOTIDE SEQUENCE</scope>
    <source>
        <strain evidence="2">NIES-4236</strain>
    </source>
</reference>
<protein>
    <submittedName>
        <fullName evidence="2">Uncharacterized protein</fullName>
    </submittedName>
</protein>
<feature type="transmembrane region" description="Helical" evidence="1">
    <location>
        <begin position="42"/>
        <end position="61"/>
    </location>
</feature>